<name>A0A0M3J2Y8_ANISI</name>
<keyword evidence="3" id="KW-1185">Reference proteome</keyword>
<dbReference type="Proteomes" id="UP000267096">
    <property type="component" value="Unassembled WGS sequence"/>
</dbReference>
<accession>A0A0M3J2Y8</accession>
<dbReference type="WBParaSite" id="ASIM_0000190001-mRNA-1">
    <property type="protein sequence ID" value="ASIM_0000190001-mRNA-1"/>
    <property type="gene ID" value="ASIM_0000190001"/>
</dbReference>
<sequence length="110" mass="12554">APHHPLFSTEGWQPAKPRRWSPALPEERHEASNARRATAHQMPGNANAEKPFRGKGVSTHHHPTSRCRTPLRELPSSTWRMRIETTNSKKSLILLSQHEAKILQMAFHTI</sequence>
<gene>
    <name evidence="2" type="ORF">ASIM_LOCUS1771</name>
</gene>
<proteinExistence type="predicted"/>
<reference evidence="2 3" key="2">
    <citation type="submission" date="2018-11" db="EMBL/GenBank/DDBJ databases">
        <authorList>
            <consortium name="Pathogen Informatics"/>
        </authorList>
    </citation>
    <scope>NUCLEOTIDE SEQUENCE [LARGE SCALE GENOMIC DNA]</scope>
</reference>
<evidence type="ECO:0000313" key="4">
    <source>
        <dbReference type="WBParaSite" id="ASIM_0000190001-mRNA-1"/>
    </source>
</evidence>
<evidence type="ECO:0000256" key="1">
    <source>
        <dbReference type="SAM" id="MobiDB-lite"/>
    </source>
</evidence>
<feature type="region of interest" description="Disordered" evidence="1">
    <location>
        <begin position="1"/>
        <end position="73"/>
    </location>
</feature>
<reference evidence="4" key="1">
    <citation type="submission" date="2017-02" db="UniProtKB">
        <authorList>
            <consortium name="WormBaseParasite"/>
        </authorList>
    </citation>
    <scope>IDENTIFICATION</scope>
</reference>
<organism evidence="4">
    <name type="scientific">Anisakis simplex</name>
    <name type="common">Herring worm</name>
    <dbReference type="NCBI Taxonomy" id="6269"/>
    <lineage>
        <taxon>Eukaryota</taxon>
        <taxon>Metazoa</taxon>
        <taxon>Ecdysozoa</taxon>
        <taxon>Nematoda</taxon>
        <taxon>Chromadorea</taxon>
        <taxon>Rhabditida</taxon>
        <taxon>Spirurina</taxon>
        <taxon>Ascaridomorpha</taxon>
        <taxon>Ascaridoidea</taxon>
        <taxon>Anisakidae</taxon>
        <taxon>Anisakis</taxon>
        <taxon>Anisakis simplex complex</taxon>
    </lineage>
</organism>
<dbReference type="AlphaFoldDB" id="A0A0M3J2Y8"/>
<evidence type="ECO:0000313" key="3">
    <source>
        <dbReference type="Proteomes" id="UP000267096"/>
    </source>
</evidence>
<protein>
    <submittedName>
        <fullName evidence="4">Integron gene cassette protein</fullName>
    </submittedName>
</protein>
<dbReference type="EMBL" id="UYRR01002047">
    <property type="protein sequence ID" value="VDK19228.1"/>
    <property type="molecule type" value="Genomic_DNA"/>
</dbReference>
<evidence type="ECO:0000313" key="2">
    <source>
        <dbReference type="EMBL" id="VDK19228.1"/>
    </source>
</evidence>